<dbReference type="RefSeq" id="WP_184788603.1">
    <property type="nucleotide sequence ID" value="NZ_BONT01000075.1"/>
</dbReference>
<name>A0A841FIQ1_9ACTN</name>
<dbReference type="InterPro" id="IPR019405">
    <property type="entry name" value="Lactonase_7-beta_prop"/>
</dbReference>
<dbReference type="Proteomes" id="UP000548476">
    <property type="component" value="Unassembled WGS sequence"/>
</dbReference>
<dbReference type="InterPro" id="IPR050282">
    <property type="entry name" value="Cycloisomerase_2"/>
</dbReference>
<dbReference type="PANTHER" id="PTHR30344">
    <property type="entry name" value="6-PHOSPHOGLUCONOLACTONASE-RELATED"/>
    <property type="match status" value="1"/>
</dbReference>
<keyword evidence="2" id="KW-0413">Isomerase</keyword>
<gene>
    <name evidence="2" type="ORF">HNR73_003618</name>
</gene>
<dbReference type="SUPFAM" id="SSF51004">
    <property type="entry name" value="C-terminal (heme d1) domain of cytochrome cd1-nitrite reductase"/>
    <property type="match status" value="1"/>
</dbReference>
<keyword evidence="3" id="KW-1185">Reference proteome</keyword>
<comment type="caution">
    <text evidence="2">The sequence shown here is derived from an EMBL/GenBank/DDBJ whole genome shotgun (WGS) entry which is preliminary data.</text>
</comment>
<dbReference type="Gene3D" id="2.130.10.10">
    <property type="entry name" value="YVTN repeat-like/Quinoprotein amine dehydrogenase"/>
    <property type="match status" value="1"/>
</dbReference>
<sequence length="323" mass="33724">MLVLGGYGEGIGLAADDGTIGVIPVDRPSYVVAGRDGKVLYAALERDNAPGGVLAFHPDGSPLAEESSGGEAPCHLALHPGGHWLFTANYGSGTVGVLPVYEDGGLGALHEAIAHIGSGPNPDRQEGPHVHQIVVDPSGRWVLAVDLGIDQVVVYDFADGELSRHGAFECVPGTGPRHLAFSPDGNSAYIVGELDDSLTRCAWDAQTGTLTAEGRLRVLPENVEVENFPAAVLVSPDGRFVYTTNRGHDSIAVVETAPFELRTTVGCGGRWPRDAALSPDGKRLYVANQFSGDVAVFGFDNGIPVAEGEPLAFASATSVLPLR</sequence>
<dbReference type="InterPro" id="IPR011048">
    <property type="entry name" value="Haem_d1_sf"/>
</dbReference>
<protein>
    <submittedName>
        <fullName evidence="2">6-phosphogluconolactonase (Cycloisomerase 2 family)</fullName>
    </submittedName>
</protein>
<dbReference type="GO" id="GO:0005829">
    <property type="term" value="C:cytosol"/>
    <property type="evidence" value="ECO:0007669"/>
    <property type="project" value="TreeGrafter"/>
</dbReference>
<accession>A0A841FIQ1</accession>
<dbReference type="EMBL" id="JACHGT010000007">
    <property type="protein sequence ID" value="MBB6035754.1"/>
    <property type="molecule type" value="Genomic_DNA"/>
</dbReference>
<comment type="similarity">
    <text evidence="1">Belongs to the cycloisomerase 2 family.</text>
</comment>
<evidence type="ECO:0000313" key="3">
    <source>
        <dbReference type="Proteomes" id="UP000548476"/>
    </source>
</evidence>
<reference evidence="2 3" key="1">
    <citation type="submission" date="2020-08" db="EMBL/GenBank/DDBJ databases">
        <title>Genomic Encyclopedia of Type Strains, Phase IV (KMG-IV): sequencing the most valuable type-strain genomes for metagenomic binning, comparative biology and taxonomic classification.</title>
        <authorList>
            <person name="Goeker M."/>
        </authorList>
    </citation>
    <scope>NUCLEOTIDE SEQUENCE [LARGE SCALE GENOMIC DNA]</scope>
    <source>
        <strain evidence="2 3">YIM 65646</strain>
    </source>
</reference>
<dbReference type="GO" id="GO:0016853">
    <property type="term" value="F:isomerase activity"/>
    <property type="evidence" value="ECO:0007669"/>
    <property type="project" value="UniProtKB-KW"/>
</dbReference>
<dbReference type="Pfam" id="PF10282">
    <property type="entry name" value="Lactonase"/>
    <property type="match status" value="1"/>
</dbReference>
<evidence type="ECO:0000313" key="2">
    <source>
        <dbReference type="EMBL" id="MBB6035754.1"/>
    </source>
</evidence>
<dbReference type="GO" id="GO:0017057">
    <property type="term" value="F:6-phosphogluconolactonase activity"/>
    <property type="evidence" value="ECO:0007669"/>
    <property type="project" value="TreeGrafter"/>
</dbReference>
<dbReference type="AlphaFoldDB" id="A0A841FIQ1"/>
<dbReference type="InterPro" id="IPR015943">
    <property type="entry name" value="WD40/YVTN_repeat-like_dom_sf"/>
</dbReference>
<dbReference type="PANTHER" id="PTHR30344:SF1">
    <property type="entry name" value="6-PHOSPHOGLUCONOLACTONASE"/>
    <property type="match status" value="1"/>
</dbReference>
<proteinExistence type="inferred from homology"/>
<evidence type="ECO:0000256" key="1">
    <source>
        <dbReference type="ARBA" id="ARBA00005564"/>
    </source>
</evidence>
<organism evidence="2 3">
    <name type="scientific">Phytomonospora endophytica</name>
    <dbReference type="NCBI Taxonomy" id="714109"/>
    <lineage>
        <taxon>Bacteria</taxon>
        <taxon>Bacillati</taxon>
        <taxon>Actinomycetota</taxon>
        <taxon>Actinomycetes</taxon>
        <taxon>Micromonosporales</taxon>
        <taxon>Micromonosporaceae</taxon>
        <taxon>Phytomonospora</taxon>
    </lineage>
</organism>